<dbReference type="EMBL" id="CADCVH010000098">
    <property type="protein sequence ID" value="CAA9466847.1"/>
    <property type="molecule type" value="Genomic_DNA"/>
</dbReference>
<name>A0A6J4R7Z5_9ACTN</name>
<evidence type="ECO:0000256" key="1">
    <source>
        <dbReference type="SAM" id="Phobius"/>
    </source>
</evidence>
<proteinExistence type="predicted"/>
<keyword evidence="1" id="KW-0812">Transmembrane</keyword>
<keyword evidence="1" id="KW-1133">Transmembrane helix</keyword>
<organism evidence="2">
    <name type="scientific">uncultured Rubrobacteraceae bacterium</name>
    <dbReference type="NCBI Taxonomy" id="349277"/>
    <lineage>
        <taxon>Bacteria</taxon>
        <taxon>Bacillati</taxon>
        <taxon>Actinomycetota</taxon>
        <taxon>Rubrobacteria</taxon>
        <taxon>Rubrobacterales</taxon>
        <taxon>Rubrobacteraceae</taxon>
        <taxon>environmental samples</taxon>
    </lineage>
</organism>
<gene>
    <name evidence="2" type="ORF">AVDCRST_MAG02-3204</name>
</gene>
<reference evidence="2" key="1">
    <citation type="submission" date="2020-02" db="EMBL/GenBank/DDBJ databases">
        <authorList>
            <person name="Meier V. D."/>
        </authorList>
    </citation>
    <scope>NUCLEOTIDE SEQUENCE</scope>
    <source>
        <strain evidence="2">AVDCRST_MAG02</strain>
    </source>
</reference>
<accession>A0A6J4R7Z5</accession>
<feature type="transmembrane region" description="Helical" evidence="1">
    <location>
        <begin position="16"/>
        <end position="37"/>
    </location>
</feature>
<protein>
    <submittedName>
        <fullName evidence="2">Uncharacterized protein</fullName>
    </submittedName>
</protein>
<evidence type="ECO:0000313" key="2">
    <source>
        <dbReference type="EMBL" id="CAA9466847.1"/>
    </source>
</evidence>
<sequence length="64" mass="7130">MAGVYPDPVNDADPRLSGILLVHASLGAHLAAAAWALRRRRFRYLLYSATFPVAVAAWLRRPDR</sequence>
<dbReference type="AlphaFoldDB" id="A0A6J4R7Z5"/>
<keyword evidence="1" id="KW-0472">Membrane</keyword>